<gene>
    <name evidence="2" type="ORF">GKD95_07300</name>
</gene>
<evidence type="ECO:0000313" key="3">
    <source>
        <dbReference type="Proteomes" id="UP000461506"/>
    </source>
</evidence>
<evidence type="ECO:0000256" key="1">
    <source>
        <dbReference type="SAM" id="MobiDB-lite"/>
    </source>
</evidence>
<proteinExistence type="predicted"/>
<comment type="caution">
    <text evidence="2">The sequence shown here is derived from an EMBL/GenBank/DDBJ whole genome shotgun (WGS) entry which is preliminary data.</text>
</comment>
<reference evidence="2 3" key="1">
    <citation type="journal article" date="2019" name="Nat. Med.">
        <title>A library of human gut bacterial isolates paired with longitudinal multiomics data enables mechanistic microbiome research.</title>
        <authorList>
            <person name="Poyet M."/>
            <person name="Groussin M."/>
            <person name="Gibbons S.M."/>
            <person name="Avila-Pacheco J."/>
            <person name="Jiang X."/>
            <person name="Kearney S.M."/>
            <person name="Perrotta A.R."/>
            <person name="Berdy B."/>
            <person name="Zhao S."/>
            <person name="Lieberman T.D."/>
            <person name="Swanson P.K."/>
            <person name="Smith M."/>
            <person name="Roesemann S."/>
            <person name="Alexander J.E."/>
            <person name="Rich S.A."/>
            <person name="Livny J."/>
            <person name="Vlamakis H."/>
            <person name="Clish C."/>
            <person name="Bullock K."/>
            <person name="Deik A."/>
            <person name="Scott J."/>
            <person name="Pierce K.A."/>
            <person name="Xavier R.J."/>
            <person name="Alm E.J."/>
        </authorList>
    </citation>
    <scope>NUCLEOTIDE SEQUENCE [LARGE SCALE GENOMIC DNA]</scope>
    <source>
        <strain evidence="2 3">BIOML-A1</strain>
    </source>
</reference>
<feature type="region of interest" description="Disordered" evidence="1">
    <location>
        <begin position="246"/>
        <end position="270"/>
    </location>
</feature>
<dbReference type="RefSeq" id="WP_154277001.1">
    <property type="nucleotide sequence ID" value="NZ_WKQN01000005.1"/>
</dbReference>
<protein>
    <submittedName>
        <fullName evidence="2">Uncharacterized protein</fullName>
    </submittedName>
</protein>
<dbReference type="EMBL" id="WKQN01000005">
    <property type="protein sequence ID" value="MSC63143.1"/>
    <property type="molecule type" value="Genomic_DNA"/>
</dbReference>
<dbReference type="Proteomes" id="UP000461506">
    <property type="component" value="Unassembled WGS sequence"/>
</dbReference>
<evidence type="ECO:0000313" key="2">
    <source>
        <dbReference type="EMBL" id="MSC63143.1"/>
    </source>
</evidence>
<name>A0A844DVI4_9FIRM</name>
<organism evidence="2 3">
    <name type="scientific">Faecalibacterium prausnitzii</name>
    <dbReference type="NCBI Taxonomy" id="853"/>
    <lineage>
        <taxon>Bacteria</taxon>
        <taxon>Bacillati</taxon>
        <taxon>Bacillota</taxon>
        <taxon>Clostridia</taxon>
        <taxon>Eubacteriales</taxon>
        <taxon>Oscillospiraceae</taxon>
        <taxon>Faecalibacterium</taxon>
    </lineage>
</organism>
<dbReference type="AlphaFoldDB" id="A0A844DVI4"/>
<accession>A0A844DVI4</accession>
<sequence length="270" mass="30221">MKTKMSLSAEMDLTQDSVVQLTCWCGQIALHELWGLGRTRLDRITRRKELLGSQSLAVVMQPDKNGKPQTEKARRLRAEAIPKGVPTEFRVPALRTPRTRREQQLKMVGDRAATMAWQLMALACVQELGFGADRLNRLYAEMRHNYEQLNEWGKTDGLDVAMEKLRRCACDALQTEDIVVENVDDEKTVQTLSRSYKEQEAEFLKRAVMMAAGRKACRQSLNVLNEESVRQKCADAMAAATGSNLSPLRSGYASALQSSPDMGAKDQGGR</sequence>